<accession>A0A1J1C6R5</accession>
<gene>
    <name evidence="1" type="ORF">Cabys_1586</name>
</gene>
<dbReference type="KEGG" id="caby:Cabys_1586"/>
<dbReference type="AlphaFoldDB" id="A0A1J1C6R5"/>
<dbReference type="Proteomes" id="UP000183868">
    <property type="component" value="Chromosome"/>
</dbReference>
<organism evidence="1 2">
    <name type="scientific">Caldithrix abyssi DSM 13497</name>
    <dbReference type="NCBI Taxonomy" id="880073"/>
    <lineage>
        <taxon>Bacteria</taxon>
        <taxon>Pseudomonadati</taxon>
        <taxon>Calditrichota</taxon>
        <taxon>Calditrichia</taxon>
        <taxon>Calditrichales</taxon>
        <taxon>Calditrichaceae</taxon>
        <taxon>Caldithrix</taxon>
    </lineage>
</organism>
<proteinExistence type="predicted"/>
<reference evidence="1 2" key="1">
    <citation type="submission" date="2016-11" db="EMBL/GenBank/DDBJ databases">
        <title>Genomic analysis of Caldithrix abyssi and proposal of a novel bacterial phylum Caldithrichaeota.</title>
        <authorList>
            <person name="Kublanov I."/>
            <person name="Sigalova O."/>
            <person name="Gavrilov S."/>
            <person name="Lebedinsky A."/>
            <person name="Ivanova N."/>
            <person name="Daum C."/>
            <person name="Reddy T."/>
            <person name="Klenk H.P."/>
            <person name="Goker M."/>
            <person name="Reva O."/>
            <person name="Miroshnichenko M."/>
            <person name="Kyprides N."/>
            <person name="Woyke T."/>
            <person name="Gelfand M."/>
        </authorList>
    </citation>
    <scope>NUCLEOTIDE SEQUENCE [LARGE SCALE GENOMIC DNA]</scope>
    <source>
        <strain evidence="1 2">LF13</strain>
    </source>
</reference>
<evidence type="ECO:0000313" key="1">
    <source>
        <dbReference type="EMBL" id="APF18335.1"/>
    </source>
</evidence>
<name>A0A1J1C6R5_CALAY</name>
<protein>
    <submittedName>
        <fullName evidence="1">Uncharacterized protein</fullName>
    </submittedName>
</protein>
<dbReference type="EMBL" id="CP018099">
    <property type="protein sequence ID" value="APF18335.1"/>
    <property type="molecule type" value="Genomic_DNA"/>
</dbReference>
<evidence type="ECO:0000313" key="2">
    <source>
        <dbReference type="Proteomes" id="UP000183868"/>
    </source>
</evidence>
<sequence>MTGRRPFNHFTIQPINNSSITAAKFLHAKVLALLKKVI</sequence>